<accession>R4TMZ5</accession>
<sequence>MEGFQKLDVFKGVKGNGEGVVAMAIISDSANGEVRVAEKTKDGYHEYVKPLSEISQELNGGVLIRAGKQAPSVEKARSVLSN</sequence>
<keyword evidence="2" id="KW-1185">Reference proteome</keyword>
<gene>
    <name evidence="1" type="primary">276</name>
    <name evidence="1" type="ORF">HGTV1_276</name>
</gene>
<protein>
    <submittedName>
        <fullName evidence="1">Uncharacterized protein</fullName>
    </submittedName>
</protein>
<dbReference type="EMBL" id="KC292026">
    <property type="protein sequence ID" value="AGM11573.1"/>
    <property type="molecule type" value="Genomic_DNA"/>
</dbReference>
<evidence type="ECO:0000313" key="1">
    <source>
        <dbReference type="EMBL" id="AGM11573.1"/>
    </source>
</evidence>
<evidence type="ECO:0000313" key="2">
    <source>
        <dbReference type="Proteomes" id="UP000202786"/>
    </source>
</evidence>
<dbReference type="Proteomes" id="UP000202786">
    <property type="component" value="Segment"/>
</dbReference>
<dbReference type="GeneID" id="16193899"/>
<proteinExistence type="predicted"/>
<dbReference type="KEGG" id="vg:16193899"/>
<dbReference type="RefSeq" id="YP_008059451.1">
    <property type="nucleotide sequence ID" value="NC_021328.1"/>
</dbReference>
<reference evidence="1 2" key="1">
    <citation type="submission" date="2012-12" db="EMBL/GenBank/DDBJ databases">
        <authorList>
            <person name="Sencilo A."/>
            <person name="Jacobs-Sera D."/>
            <person name="Russell D.A."/>
            <person name="Ko C."/>
            <person name="Atanasova N."/>
            <person name="Osterlund E."/>
            <person name="Oksanen H.M."/>
            <person name="Bamford D.H."/>
            <person name="Hatfull G.F."/>
            <person name="Roine E."/>
            <person name="Hendrix R.W."/>
        </authorList>
    </citation>
    <scope>NUCLEOTIDE SEQUENCE [LARGE SCALE GENOMIC DNA]</scope>
</reference>
<organism evidence="1 2">
    <name type="scientific">Halogranum tailed virus 1</name>
    <dbReference type="NCBI Taxonomy" id="1273749"/>
    <lineage>
        <taxon>Viruses</taxon>
        <taxon>Duplodnaviria</taxon>
        <taxon>Heunggongvirae</taxon>
        <taxon>Uroviricota</taxon>
        <taxon>Caudoviricetes</taxon>
        <taxon>Thumleimavirales</taxon>
        <taxon>Halomagnusviridae</taxon>
        <taxon>Hagravirus</taxon>
        <taxon>Hagravirus capitaneum</taxon>
        <taxon>Hagravirus HGTV1</taxon>
    </lineage>
</organism>
<name>R4TMZ5_9CAUD</name>